<reference evidence="1 2" key="1">
    <citation type="submission" date="2018-05" db="EMBL/GenBank/DDBJ databases">
        <title>Genomic Encyclopedia of Type Strains, Phase IV (KMG-IV): sequencing the most valuable type-strain genomes for metagenomic binning, comparative biology and taxonomic classification.</title>
        <authorList>
            <person name="Goeker M."/>
        </authorList>
    </citation>
    <scope>NUCLEOTIDE SEQUENCE [LARGE SCALE GENOMIC DNA]</scope>
    <source>
        <strain evidence="1 2">DSM 19792</strain>
    </source>
</reference>
<sequence length="154" mass="18036">MQKKWKSRLFFAMAIIGGVIYHDYLSPDPGYCWSKNTRLSDQELIEIVVQDEIKEGRLKVDESNPSAKHYIATHPKCCEVTRNSRTTLYEKFKRNSNGIIETDFSVHFVFEANEYHPKTKQPFFHKFIGEDVDIDACGKIVKKWVMDRRSLEAE</sequence>
<protein>
    <submittedName>
        <fullName evidence="1">Uncharacterized protein</fullName>
    </submittedName>
</protein>
<accession>A0A318IL03</accession>
<dbReference type="RefSeq" id="WP_170133729.1">
    <property type="nucleotide sequence ID" value="NZ_QJKB01000024.1"/>
</dbReference>
<proteinExistence type="predicted"/>
<dbReference type="EMBL" id="QJKB01000024">
    <property type="protein sequence ID" value="PXX34936.1"/>
    <property type="molecule type" value="Genomic_DNA"/>
</dbReference>
<dbReference type="AlphaFoldDB" id="A0A318IL03"/>
<name>A0A318IL03_9BURK</name>
<keyword evidence="2" id="KW-1185">Reference proteome</keyword>
<evidence type="ECO:0000313" key="1">
    <source>
        <dbReference type="EMBL" id="PXX34936.1"/>
    </source>
</evidence>
<evidence type="ECO:0000313" key="2">
    <source>
        <dbReference type="Proteomes" id="UP000247792"/>
    </source>
</evidence>
<gene>
    <name evidence="1" type="ORF">DFR42_12415</name>
</gene>
<organism evidence="1 2">
    <name type="scientific">Undibacterium pigrum</name>
    <dbReference type="NCBI Taxonomy" id="401470"/>
    <lineage>
        <taxon>Bacteria</taxon>
        <taxon>Pseudomonadati</taxon>
        <taxon>Pseudomonadota</taxon>
        <taxon>Betaproteobacteria</taxon>
        <taxon>Burkholderiales</taxon>
        <taxon>Oxalobacteraceae</taxon>
        <taxon>Undibacterium</taxon>
    </lineage>
</organism>
<comment type="caution">
    <text evidence="1">The sequence shown here is derived from an EMBL/GenBank/DDBJ whole genome shotgun (WGS) entry which is preliminary data.</text>
</comment>
<dbReference type="Proteomes" id="UP000247792">
    <property type="component" value="Unassembled WGS sequence"/>
</dbReference>